<dbReference type="PANTHER" id="PTHR14614">
    <property type="entry name" value="HEPATOCELLULAR CARCINOMA-ASSOCIATED ANTIGEN"/>
    <property type="match status" value="1"/>
</dbReference>
<dbReference type="SUPFAM" id="SSF53335">
    <property type="entry name" value="S-adenosyl-L-methionine-dependent methyltransferases"/>
    <property type="match status" value="1"/>
</dbReference>
<organism evidence="1 2">
    <name type="scientific">Rhypophila decipiens</name>
    <dbReference type="NCBI Taxonomy" id="261697"/>
    <lineage>
        <taxon>Eukaryota</taxon>
        <taxon>Fungi</taxon>
        <taxon>Dikarya</taxon>
        <taxon>Ascomycota</taxon>
        <taxon>Pezizomycotina</taxon>
        <taxon>Sordariomycetes</taxon>
        <taxon>Sordariomycetidae</taxon>
        <taxon>Sordariales</taxon>
        <taxon>Naviculisporaceae</taxon>
        <taxon>Rhypophila</taxon>
    </lineage>
</organism>
<gene>
    <name evidence="1" type="ORF">QBC37DRAFT_433888</name>
</gene>
<dbReference type="Gene3D" id="3.40.50.150">
    <property type="entry name" value="Vaccinia Virus protein VP39"/>
    <property type="match status" value="1"/>
</dbReference>
<dbReference type="GO" id="GO:0008757">
    <property type="term" value="F:S-adenosylmethionine-dependent methyltransferase activity"/>
    <property type="evidence" value="ECO:0007669"/>
    <property type="project" value="UniProtKB-ARBA"/>
</dbReference>
<protein>
    <submittedName>
        <fullName evidence="1">Uncharacterized protein</fullName>
    </submittedName>
</protein>
<evidence type="ECO:0000313" key="2">
    <source>
        <dbReference type="Proteomes" id="UP001301769"/>
    </source>
</evidence>
<proteinExistence type="predicted"/>
<dbReference type="InterPro" id="IPR019410">
    <property type="entry name" value="Methyltransf_16"/>
</dbReference>
<dbReference type="AlphaFoldDB" id="A0AAN6XV38"/>
<dbReference type="PANTHER" id="PTHR14614:SF147">
    <property type="entry name" value="S-ADENOSYLMETHIONINE-DEPENDENT METHYLTRANSFERASE OF THE SEVEN BETA-STRAND FAMILY"/>
    <property type="match status" value="1"/>
</dbReference>
<comment type="caution">
    <text evidence="1">The sequence shown here is derived from an EMBL/GenBank/DDBJ whole genome shotgun (WGS) entry which is preliminary data.</text>
</comment>
<dbReference type="Pfam" id="PF10294">
    <property type="entry name" value="Methyltransf_16"/>
    <property type="match status" value="1"/>
</dbReference>
<dbReference type="CDD" id="cd02440">
    <property type="entry name" value="AdoMet_MTases"/>
    <property type="match status" value="1"/>
</dbReference>
<evidence type="ECO:0000313" key="1">
    <source>
        <dbReference type="EMBL" id="KAK4207176.1"/>
    </source>
</evidence>
<sequence length="255" mass="27517">MQHRPDQAKTIAIKINDGLAGSSSSADHTDVGVQTWGASIVMCQMMCDAPSRFGLDRGQLGDSPRIVELGAGTGVVSLVMAQLLPRYLSVQNPTLVATDYHPGVMTNLRGNIAMNDDDSAATVHACTLDWAHSESLEQQMDWPLDKMHGYGGCADMLVATDVVYEKEHAALLRDCAARLLAPGGTFWLLQTVRSNGRFGEYADAVESAFPMAGVGKLQVGGNTSLKVLEAERLEKKTGVGRGDETFYRLFRIGWA</sequence>
<name>A0AAN6XV38_9PEZI</name>
<accession>A0AAN6XV38</accession>
<reference evidence="1" key="1">
    <citation type="journal article" date="2023" name="Mol. Phylogenet. Evol.">
        <title>Genome-scale phylogeny and comparative genomics of the fungal order Sordariales.</title>
        <authorList>
            <person name="Hensen N."/>
            <person name="Bonometti L."/>
            <person name="Westerberg I."/>
            <person name="Brannstrom I.O."/>
            <person name="Guillou S."/>
            <person name="Cros-Aarteil S."/>
            <person name="Calhoun S."/>
            <person name="Haridas S."/>
            <person name="Kuo A."/>
            <person name="Mondo S."/>
            <person name="Pangilinan J."/>
            <person name="Riley R."/>
            <person name="LaButti K."/>
            <person name="Andreopoulos B."/>
            <person name="Lipzen A."/>
            <person name="Chen C."/>
            <person name="Yan M."/>
            <person name="Daum C."/>
            <person name="Ng V."/>
            <person name="Clum A."/>
            <person name="Steindorff A."/>
            <person name="Ohm R.A."/>
            <person name="Martin F."/>
            <person name="Silar P."/>
            <person name="Natvig D.O."/>
            <person name="Lalanne C."/>
            <person name="Gautier V."/>
            <person name="Ament-Velasquez S.L."/>
            <person name="Kruys A."/>
            <person name="Hutchinson M.I."/>
            <person name="Powell A.J."/>
            <person name="Barry K."/>
            <person name="Miller A.N."/>
            <person name="Grigoriev I.V."/>
            <person name="Debuchy R."/>
            <person name="Gladieux P."/>
            <person name="Hiltunen Thoren M."/>
            <person name="Johannesson H."/>
        </authorList>
    </citation>
    <scope>NUCLEOTIDE SEQUENCE</scope>
    <source>
        <strain evidence="1">PSN293</strain>
    </source>
</reference>
<dbReference type="Proteomes" id="UP001301769">
    <property type="component" value="Unassembled WGS sequence"/>
</dbReference>
<keyword evidence="2" id="KW-1185">Reference proteome</keyword>
<dbReference type="InterPro" id="IPR029063">
    <property type="entry name" value="SAM-dependent_MTases_sf"/>
</dbReference>
<dbReference type="EMBL" id="MU858314">
    <property type="protein sequence ID" value="KAK4207176.1"/>
    <property type="molecule type" value="Genomic_DNA"/>
</dbReference>
<reference evidence="1" key="2">
    <citation type="submission" date="2023-05" db="EMBL/GenBank/DDBJ databases">
        <authorList>
            <consortium name="Lawrence Berkeley National Laboratory"/>
            <person name="Steindorff A."/>
            <person name="Hensen N."/>
            <person name="Bonometti L."/>
            <person name="Westerberg I."/>
            <person name="Brannstrom I.O."/>
            <person name="Guillou S."/>
            <person name="Cros-Aarteil S."/>
            <person name="Calhoun S."/>
            <person name="Haridas S."/>
            <person name="Kuo A."/>
            <person name="Mondo S."/>
            <person name="Pangilinan J."/>
            <person name="Riley R."/>
            <person name="Labutti K."/>
            <person name="Andreopoulos B."/>
            <person name="Lipzen A."/>
            <person name="Chen C."/>
            <person name="Yanf M."/>
            <person name="Daum C."/>
            <person name="Ng V."/>
            <person name="Clum A."/>
            <person name="Ohm R."/>
            <person name="Martin F."/>
            <person name="Silar P."/>
            <person name="Natvig D."/>
            <person name="Lalanne C."/>
            <person name="Gautier V."/>
            <person name="Ament-Velasquez S.L."/>
            <person name="Kruys A."/>
            <person name="Hutchinson M.I."/>
            <person name="Powell A.J."/>
            <person name="Barry K."/>
            <person name="Miller A.N."/>
            <person name="Grigoriev I.V."/>
            <person name="Debuchy R."/>
            <person name="Gladieux P."/>
            <person name="Thoren M.H."/>
            <person name="Johannesson H."/>
        </authorList>
    </citation>
    <scope>NUCLEOTIDE SEQUENCE</scope>
    <source>
        <strain evidence="1">PSN293</strain>
    </source>
</reference>